<evidence type="ECO:0000256" key="6">
    <source>
        <dbReference type="ARBA" id="ARBA00022692"/>
    </source>
</evidence>
<organism evidence="14 15">
    <name type="scientific">Tupaia chinensis</name>
    <name type="common">Chinese tree shrew</name>
    <name type="synonym">Tupaia belangeri chinensis</name>
    <dbReference type="NCBI Taxonomy" id="246437"/>
    <lineage>
        <taxon>Eukaryota</taxon>
        <taxon>Metazoa</taxon>
        <taxon>Chordata</taxon>
        <taxon>Craniata</taxon>
        <taxon>Vertebrata</taxon>
        <taxon>Euteleostomi</taxon>
        <taxon>Mammalia</taxon>
        <taxon>Eutheria</taxon>
        <taxon>Euarchontoglires</taxon>
        <taxon>Scandentia</taxon>
        <taxon>Tupaiidae</taxon>
        <taxon>Tupaia</taxon>
    </lineage>
</organism>
<feature type="binding site" evidence="12">
    <location>
        <position position="196"/>
    </location>
    <ligand>
        <name>an alpha-L-fucosyl-(1-&gt;2)-beta-D-galactosyl derivative</name>
        <dbReference type="ChEBI" id="CHEBI:140327"/>
    </ligand>
</feature>
<dbReference type="AlphaFoldDB" id="L8YDI6"/>
<dbReference type="GO" id="GO:0005975">
    <property type="term" value="P:carbohydrate metabolic process"/>
    <property type="evidence" value="ECO:0007669"/>
    <property type="project" value="InterPro"/>
</dbReference>
<protein>
    <submittedName>
        <fullName evidence="14">Glycosyltransferase 6 domain-containing protein 1</fullName>
    </submittedName>
</protein>
<dbReference type="OrthoDB" id="10013941at2759"/>
<dbReference type="FunCoup" id="L8YDI6">
    <property type="interactions" value="1"/>
</dbReference>
<dbReference type="Gene3D" id="3.90.550.10">
    <property type="entry name" value="Spore Coat Polysaccharide Biosynthesis Protein SpsA, Chain A"/>
    <property type="match status" value="1"/>
</dbReference>
<keyword evidence="10" id="KW-0325">Glycoprotein</keyword>
<dbReference type="PANTHER" id="PTHR10462:SF27">
    <property type="entry name" value="GLYCOSYLTRANSFERASE 6 DOMAIN-CONTAINING PROTEIN 1-RELATED"/>
    <property type="match status" value="1"/>
</dbReference>
<evidence type="ECO:0000256" key="3">
    <source>
        <dbReference type="ARBA" id="ARBA00010413"/>
    </source>
</evidence>
<evidence type="ECO:0000256" key="8">
    <source>
        <dbReference type="ARBA" id="ARBA00022989"/>
    </source>
</evidence>
<evidence type="ECO:0000313" key="14">
    <source>
        <dbReference type="EMBL" id="ELV13144.1"/>
    </source>
</evidence>
<feature type="binding site" evidence="12">
    <location>
        <position position="287"/>
    </location>
    <ligand>
        <name>an alpha-L-fucosyl-(1-&gt;2)-beta-D-galactosyl derivative</name>
        <dbReference type="ChEBI" id="CHEBI:140327"/>
    </ligand>
</feature>
<evidence type="ECO:0000256" key="7">
    <source>
        <dbReference type="ARBA" id="ARBA00022968"/>
    </source>
</evidence>
<dbReference type="EMBL" id="KB362898">
    <property type="protein sequence ID" value="ELV13144.1"/>
    <property type="molecule type" value="Genomic_DNA"/>
</dbReference>
<keyword evidence="5 14" id="KW-0808">Transferase</keyword>
<keyword evidence="13" id="KW-0732">Signal</keyword>
<comment type="subcellular location">
    <subcellularLocation>
        <location evidence="2">Membrane</location>
        <topology evidence="2">Single-pass type II membrane protein</topology>
    </subcellularLocation>
</comment>
<feature type="signal peptide" evidence="13">
    <location>
        <begin position="1"/>
        <end position="23"/>
    </location>
</feature>
<dbReference type="InParanoid" id="L8YDI6"/>
<dbReference type="Pfam" id="PF03414">
    <property type="entry name" value="Glyco_transf_6"/>
    <property type="match status" value="1"/>
</dbReference>
<evidence type="ECO:0000256" key="2">
    <source>
        <dbReference type="ARBA" id="ARBA00004606"/>
    </source>
</evidence>
<dbReference type="FunFam" id="3.90.550.10:FF:000022">
    <property type="entry name" value="Histo-blood group ABO system transferase"/>
    <property type="match status" value="1"/>
</dbReference>
<dbReference type="eggNOG" id="ENOG502RU0J">
    <property type="taxonomic scope" value="Eukaryota"/>
</dbReference>
<evidence type="ECO:0000256" key="11">
    <source>
        <dbReference type="PIRSR" id="PIRSR605076-1"/>
    </source>
</evidence>
<dbReference type="GO" id="GO:0005794">
    <property type="term" value="C:Golgi apparatus"/>
    <property type="evidence" value="ECO:0007669"/>
    <property type="project" value="TreeGrafter"/>
</dbReference>
<dbReference type="GO" id="GO:0016020">
    <property type="term" value="C:membrane"/>
    <property type="evidence" value="ECO:0007669"/>
    <property type="project" value="UniProtKB-SubCell"/>
</dbReference>
<reference evidence="15" key="2">
    <citation type="journal article" date="2013" name="Nat. Commun.">
        <title>Genome of the Chinese tree shrew.</title>
        <authorList>
            <person name="Fan Y."/>
            <person name="Huang Z.Y."/>
            <person name="Cao C.C."/>
            <person name="Chen C.S."/>
            <person name="Chen Y.X."/>
            <person name="Fan D.D."/>
            <person name="He J."/>
            <person name="Hou H.L."/>
            <person name="Hu L."/>
            <person name="Hu X.T."/>
            <person name="Jiang X.T."/>
            <person name="Lai R."/>
            <person name="Lang Y.S."/>
            <person name="Liang B."/>
            <person name="Liao S.G."/>
            <person name="Mu D."/>
            <person name="Ma Y.Y."/>
            <person name="Niu Y.Y."/>
            <person name="Sun X.Q."/>
            <person name="Xia J.Q."/>
            <person name="Xiao J."/>
            <person name="Xiong Z.Q."/>
            <person name="Xu L."/>
            <person name="Yang L."/>
            <person name="Zhang Y."/>
            <person name="Zhao W."/>
            <person name="Zhao X.D."/>
            <person name="Zheng Y.T."/>
            <person name="Zhou J.M."/>
            <person name="Zhu Y.B."/>
            <person name="Zhang G.J."/>
            <person name="Wang J."/>
            <person name="Yao Y.G."/>
        </authorList>
    </citation>
    <scope>NUCLEOTIDE SEQUENCE [LARGE SCALE GENOMIC DNA]</scope>
</reference>
<keyword evidence="6" id="KW-0812">Transmembrane</keyword>
<keyword evidence="7" id="KW-0735">Signal-anchor</keyword>
<accession>L8YDI6</accession>
<comment type="similarity">
    <text evidence="3">Belongs to the glycosyltransferase 6 family.</text>
</comment>
<dbReference type="PANTHER" id="PTHR10462">
    <property type="entry name" value="GLYCOSYLTRANSFERASE-RELATED"/>
    <property type="match status" value="1"/>
</dbReference>
<feature type="binding site" evidence="12">
    <location>
        <position position="88"/>
    </location>
    <ligand>
        <name>UDP-N-acetyl-alpha-D-galactosamine</name>
        <dbReference type="ChEBI" id="CHEBI:67138"/>
    </ligand>
</feature>
<keyword evidence="4" id="KW-0328">Glycosyltransferase</keyword>
<name>L8YDI6_TUPCH</name>
<dbReference type="InterPro" id="IPR029044">
    <property type="entry name" value="Nucleotide-diphossugar_trans"/>
</dbReference>
<dbReference type="Proteomes" id="UP000011518">
    <property type="component" value="Unassembled WGS sequence"/>
</dbReference>
<dbReference type="GO" id="GO:0016758">
    <property type="term" value="F:hexosyltransferase activity"/>
    <property type="evidence" value="ECO:0007669"/>
    <property type="project" value="InterPro"/>
</dbReference>
<evidence type="ECO:0000256" key="1">
    <source>
        <dbReference type="ARBA" id="ARBA00001936"/>
    </source>
</evidence>
<evidence type="ECO:0000313" key="15">
    <source>
        <dbReference type="Proteomes" id="UP000011518"/>
    </source>
</evidence>
<comment type="cofactor">
    <cofactor evidence="1">
        <name>Mn(2+)</name>
        <dbReference type="ChEBI" id="CHEBI:29035"/>
    </cofactor>
</comment>
<evidence type="ECO:0000256" key="10">
    <source>
        <dbReference type="ARBA" id="ARBA00023180"/>
    </source>
</evidence>
<gene>
    <name evidence="14" type="ORF">TREES_T100011171</name>
</gene>
<dbReference type="GO" id="GO:0031982">
    <property type="term" value="C:vesicle"/>
    <property type="evidence" value="ECO:0007669"/>
    <property type="project" value="TreeGrafter"/>
</dbReference>
<evidence type="ECO:0000256" key="4">
    <source>
        <dbReference type="ARBA" id="ARBA00022676"/>
    </source>
</evidence>
<feature type="binding site" evidence="12">
    <location>
        <position position="264"/>
    </location>
    <ligand>
        <name>an alpha-L-fucosyl-(1-&gt;2)-beta-D-galactosyl derivative</name>
        <dbReference type="ChEBI" id="CHEBI:140327"/>
    </ligand>
</feature>
<keyword evidence="8" id="KW-1133">Transmembrane helix</keyword>
<evidence type="ECO:0000256" key="12">
    <source>
        <dbReference type="PIRSR" id="PIRSR605076-2"/>
    </source>
</evidence>
<evidence type="ECO:0000256" key="9">
    <source>
        <dbReference type="ARBA" id="ARBA00023136"/>
    </source>
</evidence>
<evidence type="ECO:0000256" key="13">
    <source>
        <dbReference type="SAM" id="SignalP"/>
    </source>
</evidence>
<keyword evidence="15" id="KW-1185">Reference proteome</keyword>
<evidence type="ECO:0000256" key="5">
    <source>
        <dbReference type="ARBA" id="ARBA00022679"/>
    </source>
</evidence>
<proteinExistence type="inferred from homology"/>
<dbReference type="STRING" id="246437.L8YDI6"/>
<keyword evidence="9" id="KW-0472">Membrane</keyword>
<reference evidence="15" key="1">
    <citation type="submission" date="2012-07" db="EMBL/GenBank/DDBJ databases">
        <title>Genome of the Chinese tree shrew, a rising model animal genetically related to primates.</title>
        <authorList>
            <person name="Zhang G."/>
            <person name="Fan Y."/>
            <person name="Yao Y."/>
            <person name="Huang Z."/>
        </authorList>
    </citation>
    <scope>NUCLEOTIDE SEQUENCE [LARGE SCALE GENOMIC DNA]</scope>
</reference>
<sequence>MNLRARVPLWSLLVLALLLTGHYLRHRPAAELRLTDWFRPRERPDVTTSTAWMAPVVWEGTFSREVLERHYRRRNVTVGLVVFATGSFADEYLEQFLRSADRHFLRGHRVIFYIMVDALSSLPDFQPSHLRTLRVLRADEGGWWHDPYVLCMRSLGDHIVSHIQDEVDFLFSMAVRQVFRSAVGAEALGSSVAQLHAWWYFRGTERLPYERRPGSAAYIPLGQGDFYYDSSIVGGTPLELLSLVESYLQGVAHDVRNGLNSSYEKHLNKYFLLHKPAKLLSPEYSWDPAFSLPSHVHYVKIARQAKPGLKPWG</sequence>
<dbReference type="SUPFAM" id="SSF53448">
    <property type="entry name" value="Nucleotide-diphospho-sugar transferases"/>
    <property type="match status" value="1"/>
</dbReference>
<feature type="chain" id="PRO_5003998998" evidence="13">
    <location>
        <begin position="24"/>
        <end position="313"/>
    </location>
</feature>
<dbReference type="InterPro" id="IPR005076">
    <property type="entry name" value="Glyco_trans_6"/>
</dbReference>
<feature type="active site" description="Nucleophile" evidence="11">
    <location>
        <position position="264"/>
    </location>
</feature>